<protein>
    <submittedName>
        <fullName evidence="1">Uncharacterized protein</fullName>
    </submittedName>
</protein>
<organism evidence="1 2">
    <name type="scientific">Variovorax defluvii</name>
    <dbReference type="NCBI Taxonomy" id="913761"/>
    <lineage>
        <taxon>Bacteria</taxon>
        <taxon>Pseudomonadati</taxon>
        <taxon>Pseudomonadota</taxon>
        <taxon>Betaproteobacteria</taxon>
        <taxon>Burkholderiales</taxon>
        <taxon>Comamonadaceae</taxon>
        <taxon>Variovorax</taxon>
    </lineage>
</organism>
<comment type="caution">
    <text evidence="1">The sequence shown here is derived from an EMBL/GenBank/DDBJ whole genome shotgun (WGS) entry which is preliminary data.</text>
</comment>
<reference evidence="2" key="1">
    <citation type="journal article" date="2019" name="Int. J. Syst. Evol. Microbiol.">
        <title>The Global Catalogue of Microorganisms (GCM) 10K type strain sequencing project: providing services to taxonomists for standard genome sequencing and annotation.</title>
        <authorList>
            <consortium name="The Broad Institute Genomics Platform"/>
            <consortium name="The Broad Institute Genome Sequencing Center for Infectious Disease"/>
            <person name="Wu L."/>
            <person name="Ma J."/>
        </authorList>
    </citation>
    <scope>NUCLEOTIDE SEQUENCE [LARGE SCALE GENOMIC DNA]</scope>
    <source>
        <strain evidence="2">JCM 17804</strain>
    </source>
</reference>
<dbReference type="Proteomes" id="UP001500975">
    <property type="component" value="Unassembled WGS sequence"/>
</dbReference>
<dbReference type="EMBL" id="BAABGJ010000075">
    <property type="protein sequence ID" value="GAA4351437.1"/>
    <property type="molecule type" value="Genomic_DNA"/>
</dbReference>
<sequence length="109" mass="11610">MQQSAKKSAKIRIKSKDFIICHLQNRLPHSPSTYTAKLSAIDLAAIWQGNYGASTWNAKAADSAIVAGLPATKEVFVAGAARERIGAGLAMQAVRAVAVIDPTRQVVFC</sequence>
<proteinExistence type="predicted"/>
<accession>A0ABP8I4U8</accession>
<gene>
    <name evidence="1" type="ORF">GCM10023165_39640</name>
</gene>
<keyword evidence="2" id="KW-1185">Reference proteome</keyword>
<evidence type="ECO:0000313" key="1">
    <source>
        <dbReference type="EMBL" id="GAA4351437.1"/>
    </source>
</evidence>
<evidence type="ECO:0000313" key="2">
    <source>
        <dbReference type="Proteomes" id="UP001500975"/>
    </source>
</evidence>
<name>A0ABP8I4U8_9BURK</name>